<evidence type="ECO:0000259" key="6">
    <source>
        <dbReference type="PROSITE" id="PS50163"/>
    </source>
</evidence>
<keyword evidence="4" id="KW-0067">ATP-binding</keyword>
<dbReference type="Pfam" id="PF00154">
    <property type="entry name" value="RecA_N"/>
    <property type="match status" value="1"/>
</dbReference>
<keyword evidence="8" id="KW-1185">Reference proteome</keyword>
<dbReference type="Proteomes" id="UP000318943">
    <property type="component" value="Unassembled WGS sequence"/>
</dbReference>
<evidence type="ECO:0000256" key="4">
    <source>
        <dbReference type="ARBA" id="ARBA00022840"/>
    </source>
</evidence>
<evidence type="ECO:0000313" key="8">
    <source>
        <dbReference type="Proteomes" id="UP000318943"/>
    </source>
</evidence>
<comment type="similarity">
    <text evidence="1">Belongs to the RecA family.</text>
</comment>
<feature type="domain" description="RecA family profile 2" evidence="6">
    <location>
        <begin position="204"/>
        <end position="278"/>
    </location>
</feature>
<dbReference type="InterPro" id="IPR027417">
    <property type="entry name" value="P-loop_NTPase"/>
</dbReference>
<evidence type="ECO:0000256" key="3">
    <source>
        <dbReference type="ARBA" id="ARBA00022741"/>
    </source>
</evidence>
<dbReference type="SUPFAM" id="SSF52540">
    <property type="entry name" value="P-loop containing nucleoside triphosphate hydrolases"/>
    <property type="match status" value="1"/>
</dbReference>
<organism evidence="7 8">
    <name type="scientific">Cupriavidus campinensis</name>
    <dbReference type="NCBI Taxonomy" id="151783"/>
    <lineage>
        <taxon>Bacteria</taxon>
        <taxon>Pseudomonadati</taxon>
        <taxon>Pseudomonadota</taxon>
        <taxon>Betaproteobacteria</taxon>
        <taxon>Burkholderiales</taxon>
        <taxon>Burkholderiaceae</taxon>
        <taxon>Cupriavidus</taxon>
    </lineage>
</organism>
<dbReference type="InterPro" id="IPR013765">
    <property type="entry name" value="DNA_recomb/repair_RecA"/>
</dbReference>
<name>A0ABY3ET21_9BURK</name>
<keyword evidence="5" id="KW-0233">DNA recombination</keyword>
<keyword evidence="3" id="KW-0547">Nucleotide-binding</keyword>
<comment type="caution">
    <text evidence="7">The sequence shown here is derived from an EMBL/GenBank/DDBJ whole genome shotgun (WGS) entry which is preliminary data.</text>
</comment>
<dbReference type="InterPro" id="IPR020587">
    <property type="entry name" value="RecA_monomer-monomer_interface"/>
</dbReference>
<dbReference type="PANTHER" id="PTHR45900:SF1">
    <property type="entry name" value="MITOCHONDRIAL DNA REPAIR PROTEIN RECA HOMOLOG-RELATED"/>
    <property type="match status" value="1"/>
</dbReference>
<evidence type="ECO:0000256" key="2">
    <source>
        <dbReference type="ARBA" id="ARBA00015553"/>
    </source>
</evidence>
<dbReference type="InterPro" id="IPR049428">
    <property type="entry name" value="RecA-like_N"/>
</dbReference>
<proteinExistence type="inferred from homology"/>
<evidence type="ECO:0000256" key="1">
    <source>
        <dbReference type="ARBA" id="ARBA00009391"/>
    </source>
</evidence>
<dbReference type="PROSITE" id="PS50163">
    <property type="entry name" value="RECA_3"/>
    <property type="match status" value="1"/>
</dbReference>
<dbReference type="Gene3D" id="3.40.50.300">
    <property type="entry name" value="P-loop containing nucleotide triphosphate hydrolases"/>
    <property type="match status" value="1"/>
</dbReference>
<dbReference type="EMBL" id="VCIZ01000002">
    <property type="protein sequence ID" value="TSP13999.1"/>
    <property type="molecule type" value="Genomic_DNA"/>
</dbReference>
<dbReference type="PANTHER" id="PTHR45900">
    <property type="entry name" value="RECA"/>
    <property type="match status" value="1"/>
</dbReference>
<dbReference type="RefSeq" id="WP_144196692.1">
    <property type="nucleotide sequence ID" value="NZ_VCIZ01000002.1"/>
</dbReference>
<evidence type="ECO:0000256" key="5">
    <source>
        <dbReference type="ARBA" id="ARBA00023172"/>
    </source>
</evidence>
<reference evidence="7 8" key="1">
    <citation type="submission" date="2019-05" db="EMBL/GenBank/DDBJ databases">
        <title>Whole genome sequence analysis of Cupriavidus campinensis S14E4C strain.</title>
        <authorList>
            <person name="Abbaszade G."/>
            <person name="Szabo A."/>
            <person name="Toumi M."/>
            <person name="Toth E."/>
        </authorList>
    </citation>
    <scope>NUCLEOTIDE SEQUENCE [LARGE SCALE GENOMIC DNA]</scope>
    <source>
        <strain evidence="7 8">S14E4C</strain>
    </source>
</reference>
<gene>
    <name evidence="7" type="ORF">FGG12_05880</name>
</gene>
<dbReference type="PRINTS" id="PR00142">
    <property type="entry name" value="RECA"/>
</dbReference>
<protein>
    <recommendedName>
        <fullName evidence="2">Protein RecA</fullName>
    </recommendedName>
</protein>
<evidence type="ECO:0000313" key="7">
    <source>
        <dbReference type="EMBL" id="TSP13999.1"/>
    </source>
</evidence>
<accession>A0ABY3ET21</accession>
<sequence length="345" mass="37567">MSVTKLMADLDKALGANHEAQAVTQFINTGYEPLNYALSGRHDGGLPFGRMVEMFGESSSGKTALATQWMVEAQRMGGVAGFIDWEKSFDVNLAEGFGLNTARPHWLYFRPKTWEEGNMLAAKAAKLIRESGVIPASAPILFVYDSIAAAMPKSMADKEIDEYSMNDTTALARVTSTTLKAQAAYCAEFNATFLYLNQIRLKPGVVYGDPTTTPGGKAMEFYATCRMSLGRQKIMEDKGGEKEFVGQKINIKVTKSKLTAPFKSAALRMSFDELGVARFDVTTSLIDYLIDKKALTASGARVTWTDGKSYYRKALAEKIDSEGLQAELRGLVAKAPAPVAEPDAA</sequence>